<evidence type="ECO:0000256" key="1">
    <source>
        <dbReference type="SAM" id="MobiDB-lite"/>
    </source>
</evidence>
<evidence type="ECO:0000313" key="4">
    <source>
        <dbReference type="Proteomes" id="UP000315628"/>
    </source>
</evidence>
<evidence type="ECO:0000256" key="2">
    <source>
        <dbReference type="SAM" id="Phobius"/>
    </source>
</evidence>
<keyword evidence="2" id="KW-0472">Membrane</keyword>
<keyword evidence="2" id="KW-0812">Transmembrane</keyword>
<evidence type="ECO:0000313" key="3">
    <source>
        <dbReference type="EMBL" id="TWD15820.1"/>
    </source>
</evidence>
<comment type="caution">
    <text evidence="3">The sequence shown here is derived from an EMBL/GenBank/DDBJ whole genome shotgun (WGS) entry which is preliminary data.</text>
</comment>
<reference evidence="3 4" key="1">
    <citation type="submission" date="2019-06" db="EMBL/GenBank/DDBJ databases">
        <title>Sequencing the genomes of 1000 actinobacteria strains.</title>
        <authorList>
            <person name="Klenk H.-P."/>
        </authorList>
    </citation>
    <scope>NUCLEOTIDE SEQUENCE [LARGE SCALE GENOMIC DNA]</scope>
    <source>
        <strain evidence="3 4">DSM 18935</strain>
    </source>
</reference>
<name>A0A560WE59_9MICO</name>
<protein>
    <submittedName>
        <fullName evidence="3">Uncharacterized protein</fullName>
    </submittedName>
</protein>
<dbReference type="AlphaFoldDB" id="A0A560WE59"/>
<organism evidence="3 4">
    <name type="scientific">Marihabitans asiaticum</name>
    <dbReference type="NCBI Taxonomy" id="415218"/>
    <lineage>
        <taxon>Bacteria</taxon>
        <taxon>Bacillati</taxon>
        <taxon>Actinomycetota</taxon>
        <taxon>Actinomycetes</taxon>
        <taxon>Micrococcales</taxon>
        <taxon>Intrasporangiaceae</taxon>
        <taxon>Marihabitans</taxon>
    </lineage>
</organism>
<keyword evidence="4" id="KW-1185">Reference proteome</keyword>
<feature type="transmembrane region" description="Helical" evidence="2">
    <location>
        <begin position="6"/>
        <end position="31"/>
    </location>
</feature>
<dbReference type="Proteomes" id="UP000315628">
    <property type="component" value="Unassembled WGS sequence"/>
</dbReference>
<keyword evidence="2" id="KW-1133">Transmembrane helix</keyword>
<sequence length="227" mass="24508">MSSLGLIELVLIGLVCLLPVAAVIALGVVLWSRSKRPTPETGEGQATTEAREDYLAPTGWQPYESASSDVPAAPPLPEVHAPSDDIEQTTRLTRDGSRPAQAPGEGSAAPEEHTYWDDEDEEQQRQADALLDQGAADTEIDTGANEQTVRRTELPPPSPATDIRDGGYGWGSAEPVPDGSVPHGHPVKANHEWMQYHEPGSPWYDQAPVDVWFVDAATAERCGFHRA</sequence>
<accession>A0A560WE59</accession>
<proteinExistence type="predicted"/>
<dbReference type="EMBL" id="VIUW01000002">
    <property type="protein sequence ID" value="TWD15820.1"/>
    <property type="molecule type" value="Genomic_DNA"/>
</dbReference>
<feature type="region of interest" description="Disordered" evidence="1">
    <location>
        <begin position="59"/>
        <end position="125"/>
    </location>
</feature>
<gene>
    <name evidence="3" type="ORF">FB557_1353</name>
</gene>
<feature type="region of interest" description="Disordered" evidence="1">
    <location>
        <begin position="139"/>
        <end position="187"/>
    </location>
</feature>